<dbReference type="Gene3D" id="3.40.50.1240">
    <property type="entry name" value="Phosphoglycerate mutase-like"/>
    <property type="match status" value="1"/>
</dbReference>
<feature type="compositionally biased region" description="Low complexity" evidence="4">
    <location>
        <begin position="516"/>
        <end position="527"/>
    </location>
</feature>
<gene>
    <name evidence="5" type="ORF">UHOR_04392</name>
</gene>
<evidence type="ECO:0000313" key="6">
    <source>
        <dbReference type="Proteomes" id="UP000006174"/>
    </source>
</evidence>
<feature type="active site" description="Tele-phosphohistidine intermediate" evidence="2">
    <location>
        <position position="13"/>
    </location>
</feature>
<dbReference type="OMA" id="QMICIRV"/>
<proteinExistence type="predicted"/>
<organism evidence="5 6">
    <name type="scientific">Ustilago hordei</name>
    <name type="common">Barley covered smut fungus</name>
    <dbReference type="NCBI Taxonomy" id="120017"/>
    <lineage>
        <taxon>Eukaryota</taxon>
        <taxon>Fungi</taxon>
        <taxon>Dikarya</taxon>
        <taxon>Basidiomycota</taxon>
        <taxon>Ustilaginomycotina</taxon>
        <taxon>Ustilaginomycetes</taxon>
        <taxon>Ustilaginales</taxon>
        <taxon>Ustilaginaceae</taxon>
        <taxon>Ustilago</taxon>
    </lineage>
</organism>
<accession>I2G1F6</accession>
<name>I2G1F6_USTHO</name>
<dbReference type="Proteomes" id="UP000006174">
    <property type="component" value="Unassembled WGS sequence"/>
</dbReference>
<feature type="region of interest" description="Disordered" evidence="4">
    <location>
        <begin position="458"/>
        <end position="527"/>
    </location>
</feature>
<feature type="binding site" evidence="3">
    <location>
        <position position="62"/>
    </location>
    <ligand>
        <name>substrate</name>
    </ligand>
</feature>
<feature type="compositionally biased region" description="Polar residues" evidence="4">
    <location>
        <begin position="411"/>
        <end position="428"/>
    </location>
</feature>
<dbReference type="InterPro" id="IPR013078">
    <property type="entry name" value="His_Pase_superF_clade-1"/>
</dbReference>
<dbReference type="PANTHER" id="PTHR46517:SF1">
    <property type="entry name" value="FRUCTOSE-2,6-BISPHOSPHATASE TIGAR"/>
    <property type="match status" value="1"/>
</dbReference>
<dbReference type="GO" id="GO:0005829">
    <property type="term" value="C:cytosol"/>
    <property type="evidence" value="ECO:0007669"/>
    <property type="project" value="TreeGrafter"/>
</dbReference>
<dbReference type="Pfam" id="PF08539">
    <property type="entry name" value="HbrB"/>
    <property type="match status" value="1"/>
</dbReference>
<feature type="compositionally biased region" description="Low complexity" evidence="4">
    <location>
        <begin position="388"/>
        <end position="410"/>
    </location>
</feature>
<dbReference type="SMART" id="SM00855">
    <property type="entry name" value="PGAM"/>
    <property type="match status" value="1"/>
</dbReference>
<feature type="region of interest" description="Disordered" evidence="4">
    <location>
        <begin position="336"/>
        <end position="374"/>
    </location>
</feature>
<keyword evidence="6" id="KW-1185">Reference proteome</keyword>
<feature type="compositionally biased region" description="Polar residues" evidence="4">
    <location>
        <begin position="346"/>
        <end position="372"/>
    </location>
</feature>
<dbReference type="SUPFAM" id="SSF53254">
    <property type="entry name" value="Phosphoglycerate mutase-like"/>
    <property type="match status" value="1"/>
</dbReference>
<feature type="compositionally biased region" description="Low complexity" evidence="4">
    <location>
        <begin position="486"/>
        <end position="497"/>
    </location>
</feature>
<feature type="region of interest" description="Disordered" evidence="4">
    <location>
        <begin position="833"/>
        <end position="859"/>
    </location>
</feature>
<protein>
    <recommendedName>
        <fullName evidence="7">Phosphoglycerate mutase</fullName>
    </recommendedName>
</protein>
<dbReference type="PANTHER" id="PTHR46517">
    <property type="entry name" value="FRUCTOSE-2,6-BISPHOSPHATASE TIGAR"/>
    <property type="match status" value="1"/>
</dbReference>
<sequence length="1026" mass="106610">MSLNRLLVTLVRHGESQDNQHGIWAGFRDTPLTSNGISQARALGQSFANVPLTAIYCSDLKRAAMTADEILKSNRSIPPPPLVQSKSLREINFGQAEGQSYASAEWMQSSTGENARSFRFPQGESLQEVNARIAKAVRQFILPRVEALRKKPPSQVAASGDVGHICIVAHGIAIAELLRVFMALHIHSPSSPWSDPRASYQRVRLENTGWSRLELAVPFQAEGEHPNDASINLNTIPSQPATTTSGPLGPSETQSGYTDFGEVQTDLVQGPTDDALADQYISISPARPGAAAIRSTPLQAESSARPIYVRILCQNQTDHLRAFNLQQSSTSSAAKSVAHLAGGGASKTSSGNSPAPSAALQHQNSSASTSAATVGLPPSATLASIASNAASSNSHPNTSMTPSTPAPSSTLHNNGATRSITTTPASARSLSAYDSRMMARELERASAASMLAGSEAATSSAAGATYYPPSNSTSTMASERQGSIAGFNSSVGNGSNSAPDRNAFTASPAAGGTLGSAQASSSQSASSATPNPSLFVAAYPPSASTTIPNATSPNPAGVSFPVGPGTSSDTWQMICIRVLPLFNGEALRTSIEELNEMVSLHVRKTLERSQAHAIESLTLDLISLTSTGTLTLNSKLQGLEDSRLLLRLVEVWTFFLAQVLPYCEGCFLPLQTDPTLRSLISSSASYAGGTGSAGAGAGANSSSTGLFSGNANLTQSGVAMLLSRAAKAGPDLQRIDVRKIVLVVFRDQVLMPIYERLFFLFAHLSELDPAFSAAEDTTTTGGGGGGGGDDGIKQVSLRLLQMISVLASILSDDDAQEAMDNLLRALRLGSKSASAGRSRGAGDGPGARFTSPTQKNHRRGWMAQKARKHGPALGLDVGAGKGSTPFGPSSTLGNVSGMLPSTQSDSDGFGNIPQRAYLTRPGHLTNLKDPLGPRFDADMTEDEYLTSLRSPAGSPAISTPGNADAPPTPIVDQANSPSSAMLDTAGPRSEEEQAAMTPIAGQRGGPPFSSNPNEVEQAAPAAALAA</sequence>
<feature type="binding site" evidence="3">
    <location>
        <begin position="12"/>
        <end position="19"/>
    </location>
    <ligand>
        <name>substrate</name>
    </ligand>
</feature>
<reference evidence="5 6" key="1">
    <citation type="journal article" date="2012" name="Plant Cell">
        <title>Genome comparison of barley and maize smut fungi reveals targeted loss of RNA silencing components and species-specific presence of transposable elements.</title>
        <authorList>
            <person name="Laurie J.D."/>
            <person name="Ali S."/>
            <person name="Linning R."/>
            <person name="Mannhaupt G."/>
            <person name="Wong P."/>
            <person name="Gueldener U."/>
            <person name="Muensterkoetter M."/>
            <person name="Moore R."/>
            <person name="Kahmann R."/>
            <person name="Bakkeren G."/>
            <person name="Schirawski J."/>
        </authorList>
    </citation>
    <scope>NUCLEOTIDE SEQUENCE [LARGE SCALE GENOMIC DNA]</scope>
    <source>
        <strain evidence="6">Uh4875-4</strain>
    </source>
</reference>
<feature type="active site" description="Proton donor/acceptor" evidence="2">
    <location>
        <position position="90"/>
    </location>
</feature>
<evidence type="ECO:0000256" key="2">
    <source>
        <dbReference type="PIRSR" id="PIRSR613078-1"/>
    </source>
</evidence>
<dbReference type="EMBL" id="CAGI01000179">
    <property type="protein sequence ID" value="CCF52999.1"/>
    <property type="molecule type" value="Genomic_DNA"/>
</dbReference>
<dbReference type="AlphaFoldDB" id="I2G1F6"/>
<dbReference type="InterPro" id="IPR001345">
    <property type="entry name" value="PG/BPGM_mutase_AS"/>
</dbReference>
<feature type="region of interest" description="Disordered" evidence="4">
    <location>
        <begin position="234"/>
        <end position="258"/>
    </location>
</feature>
<dbReference type="InterPro" id="IPR029033">
    <property type="entry name" value="His_PPase_superfam"/>
</dbReference>
<comment type="caution">
    <text evidence="5">The sequence shown here is derived from an EMBL/GenBank/DDBJ whole genome shotgun (WGS) entry which is preliminary data.</text>
</comment>
<dbReference type="InterPro" id="IPR051695">
    <property type="entry name" value="Phosphoglycerate_Mutase"/>
</dbReference>
<feature type="region of interest" description="Disordered" evidence="4">
    <location>
        <begin position="388"/>
        <end position="428"/>
    </location>
</feature>
<feature type="compositionally biased region" description="Polar residues" evidence="4">
    <location>
        <begin position="234"/>
        <end position="257"/>
    </location>
</feature>
<evidence type="ECO:0000256" key="3">
    <source>
        <dbReference type="PIRSR" id="PIRSR613078-2"/>
    </source>
</evidence>
<dbReference type="eggNOG" id="KOG0235">
    <property type="taxonomic scope" value="Eukaryota"/>
</dbReference>
<dbReference type="STRING" id="1128400.I2G1F6"/>
<evidence type="ECO:0000256" key="1">
    <source>
        <dbReference type="ARBA" id="ARBA00022801"/>
    </source>
</evidence>
<feature type="compositionally biased region" description="Polar residues" evidence="4">
    <location>
        <begin position="468"/>
        <end position="481"/>
    </location>
</feature>
<evidence type="ECO:0000313" key="5">
    <source>
        <dbReference type="EMBL" id="CCF52999.1"/>
    </source>
</evidence>
<evidence type="ECO:0008006" key="7">
    <source>
        <dbReference type="Google" id="ProtNLM"/>
    </source>
</evidence>
<dbReference type="GO" id="GO:0043456">
    <property type="term" value="P:regulation of pentose-phosphate shunt"/>
    <property type="evidence" value="ECO:0007669"/>
    <property type="project" value="TreeGrafter"/>
</dbReference>
<dbReference type="GO" id="GO:0004331">
    <property type="term" value="F:fructose-2,6-bisphosphate 2-phosphatase activity"/>
    <property type="evidence" value="ECO:0007669"/>
    <property type="project" value="TreeGrafter"/>
</dbReference>
<dbReference type="CDD" id="cd07067">
    <property type="entry name" value="HP_PGM_like"/>
    <property type="match status" value="1"/>
</dbReference>
<evidence type="ECO:0000256" key="4">
    <source>
        <dbReference type="SAM" id="MobiDB-lite"/>
    </source>
</evidence>
<feature type="region of interest" description="Disordered" evidence="4">
    <location>
        <begin position="949"/>
        <end position="1026"/>
    </location>
</feature>
<dbReference type="HOGENOM" id="CLU_305059_0_0_1"/>
<dbReference type="PROSITE" id="PS00175">
    <property type="entry name" value="PG_MUTASE"/>
    <property type="match status" value="1"/>
</dbReference>
<dbReference type="Pfam" id="PF00300">
    <property type="entry name" value="His_Phos_1"/>
    <property type="match status" value="1"/>
</dbReference>
<dbReference type="GO" id="GO:0045820">
    <property type="term" value="P:negative regulation of glycolytic process"/>
    <property type="evidence" value="ECO:0007669"/>
    <property type="project" value="TreeGrafter"/>
</dbReference>
<keyword evidence="1" id="KW-0378">Hydrolase</keyword>
<dbReference type="InterPro" id="IPR013745">
    <property type="entry name" value="Bit61/PRR5"/>
</dbReference>